<reference evidence="1 2" key="1">
    <citation type="submission" date="2018-03" db="EMBL/GenBank/DDBJ databases">
        <title>Genomic Encyclopedia of Archaeal and Bacterial Type Strains, Phase II (KMG-II): from individual species to whole genera.</title>
        <authorList>
            <person name="Goeker M."/>
        </authorList>
    </citation>
    <scope>NUCLEOTIDE SEQUENCE [LARGE SCALE GENOMIC DNA]</scope>
    <source>
        <strain evidence="1 2">DSM 45211</strain>
    </source>
</reference>
<evidence type="ECO:0000313" key="1">
    <source>
        <dbReference type="EMBL" id="PSK92415.1"/>
    </source>
</evidence>
<proteinExistence type="predicted"/>
<dbReference type="EMBL" id="PYGE01000032">
    <property type="protein sequence ID" value="PSK92415.1"/>
    <property type="molecule type" value="Genomic_DNA"/>
</dbReference>
<accession>A0A2P8D5B8</accession>
<evidence type="ECO:0000313" key="2">
    <source>
        <dbReference type="Proteomes" id="UP000243528"/>
    </source>
</evidence>
<keyword evidence="2" id="KW-1185">Reference proteome</keyword>
<dbReference type="RefSeq" id="WP_106539995.1">
    <property type="nucleotide sequence ID" value="NZ_ML142906.1"/>
</dbReference>
<sequence>MTIHFHDDLHRARAEKLRHEAAVHAATRDARRARRLERAARCAGAVAAWTARVAGRIEAHARARRARVL</sequence>
<dbReference type="Proteomes" id="UP000243528">
    <property type="component" value="Unassembled WGS sequence"/>
</dbReference>
<comment type="caution">
    <text evidence="1">The sequence shown here is derived from an EMBL/GenBank/DDBJ whole genome shotgun (WGS) entry which is preliminary data.</text>
</comment>
<dbReference type="AlphaFoldDB" id="A0A2P8D5B8"/>
<protein>
    <submittedName>
        <fullName evidence="1">Uncharacterized protein</fullName>
    </submittedName>
</protein>
<organism evidence="1 2">
    <name type="scientific">Haloactinopolyspora alba</name>
    <dbReference type="NCBI Taxonomy" id="648780"/>
    <lineage>
        <taxon>Bacteria</taxon>
        <taxon>Bacillati</taxon>
        <taxon>Actinomycetota</taxon>
        <taxon>Actinomycetes</taxon>
        <taxon>Jiangellales</taxon>
        <taxon>Jiangellaceae</taxon>
        <taxon>Haloactinopolyspora</taxon>
    </lineage>
</organism>
<name>A0A2P8D5B8_9ACTN</name>
<gene>
    <name evidence="1" type="ORF">CLV30_13231</name>
</gene>